<reference evidence="3" key="3">
    <citation type="submission" date="2020-12" db="UniProtKB">
        <authorList>
            <consortium name="EnsemblPlants"/>
        </authorList>
    </citation>
    <scope>IDENTIFICATION</scope>
</reference>
<dbReference type="InterPro" id="IPR053090">
    <property type="entry name" value="Centromere_KNL-2_homolog"/>
</dbReference>
<proteinExistence type="predicted"/>
<evidence type="ECO:0000256" key="1">
    <source>
        <dbReference type="SAM" id="MobiDB-lite"/>
    </source>
</evidence>
<reference evidence="3 4" key="2">
    <citation type="journal article" date="2018" name="Plant J.">
        <title>The Physcomitrella patens chromosome-scale assembly reveals moss genome structure and evolution.</title>
        <authorList>
            <person name="Lang D."/>
            <person name="Ullrich K.K."/>
            <person name="Murat F."/>
            <person name="Fuchs J."/>
            <person name="Jenkins J."/>
            <person name="Haas F.B."/>
            <person name="Piednoel M."/>
            <person name="Gundlach H."/>
            <person name="Van Bel M."/>
            <person name="Meyberg R."/>
            <person name="Vives C."/>
            <person name="Morata J."/>
            <person name="Symeonidi A."/>
            <person name="Hiss M."/>
            <person name="Muchero W."/>
            <person name="Kamisugi Y."/>
            <person name="Saleh O."/>
            <person name="Blanc G."/>
            <person name="Decker E.L."/>
            <person name="van Gessel N."/>
            <person name="Grimwood J."/>
            <person name="Hayes R.D."/>
            <person name="Graham S.W."/>
            <person name="Gunter L.E."/>
            <person name="McDaniel S.F."/>
            <person name="Hoernstein S.N.W."/>
            <person name="Larsson A."/>
            <person name="Li F.W."/>
            <person name="Perroud P.F."/>
            <person name="Phillips J."/>
            <person name="Ranjan P."/>
            <person name="Rokshar D.S."/>
            <person name="Rothfels C.J."/>
            <person name="Schneider L."/>
            <person name="Shu S."/>
            <person name="Stevenson D.W."/>
            <person name="Thummler F."/>
            <person name="Tillich M."/>
            <person name="Villarreal Aguilar J.C."/>
            <person name="Widiez T."/>
            <person name="Wong G.K."/>
            <person name="Wymore A."/>
            <person name="Zhang Y."/>
            <person name="Zimmer A.D."/>
            <person name="Quatrano R.S."/>
            <person name="Mayer K.F.X."/>
            <person name="Goodstein D."/>
            <person name="Casacuberta J.M."/>
            <person name="Vandepoele K."/>
            <person name="Reski R."/>
            <person name="Cuming A.C."/>
            <person name="Tuskan G.A."/>
            <person name="Maumus F."/>
            <person name="Salse J."/>
            <person name="Schmutz J."/>
            <person name="Rensing S.A."/>
        </authorList>
    </citation>
    <scope>NUCLEOTIDE SEQUENCE [LARGE SCALE GENOMIC DNA]</scope>
    <source>
        <strain evidence="3 4">cv. Gransden 2004</strain>
    </source>
</reference>
<dbReference type="Gramene" id="Pp3c10_3430V3.2">
    <property type="protein sequence ID" value="Pp3c10_3430V3.2"/>
    <property type="gene ID" value="Pp3c10_3430"/>
</dbReference>
<accession>A0A7I4EZF9</accession>
<gene>
    <name evidence="3" type="primary">LOC112287638</name>
</gene>
<protein>
    <recommendedName>
        <fullName evidence="2">SANTA domain-containing protein</fullName>
    </recommendedName>
</protein>
<feature type="region of interest" description="Disordered" evidence="1">
    <location>
        <begin position="229"/>
        <end position="255"/>
    </location>
</feature>
<sequence length="1214" mass="132330">MSCQLQSEVEGSLSEFVHFPSASTVVELQGYHGRMGAVPPLSSASRAHTPRPPFLHDGRSRPHYMHGGEFEMPDYDYVARRHSYGDHLRLDSGTLLERLLLQEQQKALQMASLVHSQTSGCLSGCHSYWLSQKRLNYKDSDDRLAEDRRRCSRNFGELLSRSVNPGAKADTMEFADGRFRQPRPVESIGGVGERSETRNSFAEAELERLICQGRRTSYLVSHPALSDSQASHHMLDQQPHVGAQESSAPMNGFSDADARVRQRWSCQRQAYSGDGAEENCWQRATKSVSRVGPANPRLQDRVSLSGRATGLLPTALAETPHRPVVDSGRSTQSTHTASQNPLGIPENSLEPSYQDNAVQEAATERLITQGPVSLTGWYIIKVEITNVGRVVETKIAVGGRLLQNGEHVKTRCIVNRVDFHQVVTEDDIEVSLEGSMDLGTSIANGFAPGIVQCLSNGFPYMWKQLLRVRTVGLSSSLAVSESIGGLHPEASKCASEDESQGFVDLKTSGVIPKDISNSLKHCESNSPVAGVNEEVSVCITSDGVETKGVETEAVVVTWAEASNAFDSEPTELEGLVSASFETSKLVGMGAMNSKVAASARFDAANAVGREVVEPGGAATVRAEMSNSVEREAVERERVATARTISSNAIDESNSHDITRPTSWDFVPGNEAPVSESLSKEAESGSVLDTAFVTARRGRKNKKGSAQPVRSSRRHQQQQSRSTKLLQTLVDSSGTAQVEQFTSGVEVTKEMFGEEEPRKVALDFEQDATGSKELTTINSIIEEVLNDLQQEDFETINQGGDLKAGCSSISAQRQPTEMKKSGQVQDVAVNLLKDRYGVEALKLNEKGATEDVLESAKDKETTSAALLELESEKIEEVTPAAPSKLGSEEMEESAPVTPPELLLSKVQSRVHFHDKLSFEALPQASEELLFPEVNVRITRSLKRRLRQPAITDAKRSRRLSKPEGQSAKSVTYLSSPLEEGPSTEPNSNPSASHHENLTLEPISDPATPLQEAVNEFYLRGRHPYSSSAKVSRCSNCKRPCSPQAMVDYKTSVVSSKATTELVVERALKMEQEDCSPLEFQNPAKTCGTTSLPDKDKSGTSSGKRRSHHPKKVKSASQPAKGTMTRRSKLDDSGEGSSAGCNPVSSKRNNRRTSIIPPPLPPPRVENGLKSKVPEAFGLKTSRSGRLLVPPLAYWRSQTIEYDKDGGIIAIFDGFQ</sequence>
<feature type="region of interest" description="Disordered" evidence="1">
    <location>
        <begin position="312"/>
        <end position="350"/>
    </location>
</feature>
<dbReference type="EnsemblPlants" id="Pp3c10_3430V3.3">
    <property type="protein sequence ID" value="Pp3c10_3430V3.3"/>
    <property type="gene ID" value="Pp3c10_3430"/>
</dbReference>
<dbReference type="PANTHER" id="PTHR35311:SF1">
    <property type="entry name" value="PROTEIN EMBRYO DEFECTIVE 1674"/>
    <property type="match status" value="1"/>
</dbReference>
<feature type="compositionally biased region" description="Polar residues" evidence="1">
    <location>
        <begin position="1133"/>
        <end position="1145"/>
    </location>
</feature>
<keyword evidence="4" id="KW-1185">Reference proteome</keyword>
<dbReference type="OrthoDB" id="118550at2759"/>
<evidence type="ECO:0000313" key="4">
    <source>
        <dbReference type="Proteomes" id="UP000006727"/>
    </source>
</evidence>
<dbReference type="Pfam" id="PF09133">
    <property type="entry name" value="SANTA"/>
    <property type="match status" value="1"/>
</dbReference>
<feature type="region of interest" description="Disordered" evidence="1">
    <location>
        <begin position="646"/>
        <end position="722"/>
    </location>
</feature>
<dbReference type="InterPro" id="IPR015216">
    <property type="entry name" value="SANTA"/>
</dbReference>
<name>A0A7I4EZF9_PHYPA</name>
<feature type="region of interest" description="Disordered" evidence="1">
    <location>
        <begin position="1071"/>
        <end position="1164"/>
    </location>
</feature>
<dbReference type="PANTHER" id="PTHR35311">
    <property type="entry name" value="KINETOCHORE-ASSOCIATED PROTEIN KNL-2 HOMOLOG"/>
    <property type="match status" value="1"/>
</dbReference>
<feature type="compositionally biased region" description="Polar residues" evidence="1">
    <location>
        <begin position="328"/>
        <end position="341"/>
    </location>
</feature>
<dbReference type="EnsemblPlants" id="Pp3c10_3430V3.2">
    <property type="protein sequence ID" value="Pp3c10_3430V3.2"/>
    <property type="gene ID" value="Pp3c10_3430"/>
</dbReference>
<dbReference type="GeneID" id="112287638"/>
<dbReference type="EMBL" id="ABEU02000010">
    <property type="status" value="NOT_ANNOTATED_CDS"/>
    <property type="molecule type" value="Genomic_DNA"/>
</dbReference>
<feature type="region of interest" description="Disordered" evidence="1">
    <location>
        <begin position="286"/>
        <end position="305"/>
    </location>
</feature>
<evidence type="ECO:0000259" key="2">
    <source>
        <dbReference type="Pfam" id="PF09133"/>
    </source>
</evidence>
<dbReference type="AlphaFoldDB" id="A0A7I4EZF9"/>
<organism evidence="3 4">
    <name type="scientific">Physcomitrium patens</name>
    <name type="common">Spreading-leaved earth moss</name>
    <name type="synonym">Physcomitrella patens</name>
    <dbReference type="NCBI Taxonomy" id="3218"/>
    <lineage>
        <taxon>Eukaryota</taxon>
        <taxon>Viridiplantae</taxon>
        <taxon>Streptophyta</taxon>
        <taxon>Embryophyta</taxon>
        <taxon>Bryophyta</taxon>
        <taxon>Bryophytina</taxon>
        <taxon>Bryopsida</taxon>
        <taxon>Funariidae</taxon>
        <taxon>Funariales</taxon>
        <taxon>Funariaceae</taxon>
        <taxon>Physcomitrium</taxon>
    </lineage>
</organism>
<feature type="region of interest" description="Disordered" evidence="1">
    <location>
        <begin position="37"/>
        <end position="61"/>
    </location>
</feature>
<feature type="compositionally biased region" description="Polar residues" evidence="1">
    <location>
        <begin position="1081"/>
        <end position="1090"/>
    </location>
</feature>
<feature type="domain" description="SANTA" evidence="2">
    <location>
        <begin position="372"/>
        <end position="464"/>
    </location>
</feature>
<feature type="compositionally biased region" description="Basic residues" evidence="1">
    <location>
        <begin position="1101"/>
        <end position="1112"/>
    </location>
</feature>
<dbReference type="KEGG" id="ppp:112287638"/>
<dbReference type="Proteomes" id="UP000006727">
    <property type="component" value="Chromosome 10"/>
</dbReference>
<feature type="region of interest" description="Disordered" evidence="1">
    <location>
        <begin position="874"/>
        <end position="896"/>
    </location>
</feature>
<dbReference type="Gramene" id="Pp3c10_3430V3.3">
    <property type="protein sequence ID" value="Pp3c10_3430V3.3"/>
    <property type="gene ID" value="Pp3c10_3430"/>
</dbReference>
<feature type="region of interest" description="Disordered" evidence="1">
    <location>
        <begin position="947"/>
        <end position="1004"/>
    </location>
</feature>
<reference evidence="3 4" key="1">
    <citation type="journal article" date="2008" name="Science">
        <title>The Physcomitrella genome reveals evolutionary insights into the conquest of land by plants.</title>
        <authorList>
            <person name="Rensing S."/>
            <person name="Lang D."/>
            <person name="Zimmer A."/>
            <person name="Terry A."/>
            <person name="Salamov A."/>
            <person name="Shapiro H."/>
            <person name="Nishiyama T."/>
            <person name="Perroud P.-F."/>
            <person name="Lindquist E."/>
            <person name="Kamisugi Y."/>
            <person name="Tanahashi T."/>
            <person name="Sakakibara K."/>
            <person name="Fujita T."/>
            <person name="Oishi K."/>
            <person name="Shin-I T."/>
            <person name="Kuroki Y."/>
            <person name="Toyoda A."/>
            <person name="Suzuki Y."/>
            <person name="Hashimoto A."/>
            <person name="Yamaguchi K."/>
            <person name="Sugano A."/>
            <person name="Kohara Y."/>
            <person name="Fujiyama A."/>
            <person name="Anterola A."/>
            <person name="Aoki S."/>
            <person name="Ashton N."/>
            <person name="Barbazuk W.B."/>
            <person name="Barker E."/>
            <person name="Bennetzen J."/>
            <person name="Bezanilla M."/>
            <person name="Blankenship R."/>
            <person name="Cho S.H."/>
            <person name="Dutcher S."/>
            <person name="Estelle M."/>
            <person name="Fawcett J.A."/>
            <person name="Gundlach H."/>
            <person name="Hanada K."/>
            <person name="Heyl A."/>
            <person name="Hicks K.A."/>
            <person name="Hugh J."/>
            <person name="Lohr M."/>
            <person name="Mayer K."/>
            <person name="Melkozernov A."/>
            <person name="Murata T."/>
            <person name="Nelson D."/>
            <person name="Pils B."/>
            <person name="Prigge M."/>
            <person name="Reiss B."/>
            <person name="Renner T."/>
            <person name="Rombauts S."/>
            <person name="Rushton P."/>
            <person name="Sanderfoot A."/>
            <person name="Schween G."/>
            <person name="Shiu S.-H."/>
            <person name="Stueber K."/>
            <person name="Theodoulou F.L."/>
            <person name="Tu H."/>
            <person name="Van de Peer Y."/>
            <person name="Verrier P.J."/>
            <person name="Waters E."/>
            <person name="Wood A."/>
            <person name="Yang L."/>
            <person name="Cove D."/>
            <person name="Cuming A."/>
            <person name="Hasebe M."/>
            <person name="Lucas S."/>
            <person name="Mishler D.B."/>
            <person name="Reski R."/>
            <person name="Grigoriev I."/>
            <person name="Quatrano R.S."/>
            <person name="Boore J.L."/>
        </authorList>
    </citation>
    <scope>NUCLEOTIDE SEQUENCE [LARGE SCALE GENOMIC DNA]</scope>
    <source>
        <strain evidence="3 4">cv. Gransden 2004</strain>
    </source>
</reference>
<dbReference type="RefSeq" id="XP_024386614.1">
    <property type="nucleotide sequence ID" value="XM_024530846.2"/>
</dbReference>
<evidence type="ECO:0000313" key="3">
    <source>
        <dbReference type="EnsemblPlants" id="Pp3c10_3430V3.2"/>
    </source>
</evidence>